<evidence type="ECO:0000256" key="1">
    <source>
        <dbReference type="SAM" id="MobiDB-lite"/>
    </source>
</evidence>
<dbReference type="SUPFAM" id="SSF53328">
    <property type="entry name" value="Formyltransferase"/>
    <property type="match status" value="1"/>
</dbReference>
<dbReference type="InterPro" id="IPR005793">
    <property type="entry name" value="Formyl_trans_C"/>
</dbReference>
<name>A0ABT4T137_9ACTN</name>
<feature type="region of interest" description="Disordered" evidence="1">
    <location>
        <begin position="539"/>
        <end position="561"/>
    </location>
</feature>
<dbReference type="Pfam" id="PF02911">
    <property type="entry name" value="Formyl_trans_C"/>
    <property type="match status" value="1"/>
</dbReference>
<gene>
    <name evidence="3" type="ORF">OUY24_21485</name>
</gene>
<proteinExistence type="predicted"/>
<evidence type="ECO:0000259" key="2">
    <source>
        <dbReference type="Pfam" id="PF02911"/>
    </source>
</evidence>
<dbReference type="InterPro" id="IPR047180">
    <property type="entry name" value="HoxX-like"/>
</dbReference>
<evidence type="ECO:0000313" key="3">
    <source>
        <dbReference type="EMBL" id="MDA0643207.1"/>
    </source>
</evidence>
<dbReference type="InterPro" id="IPR036477">
    <property type="entry name" value="Formyl_transf_N_sf"/>
</dbReference>
<dbReference type="SUPFAM" id="SSF52096">
    <property type="entry name" value="ClpP/crotonase"/>
    <property type="match status" value="1"/>
</dbReference>
<dbReference type="Gene3D" id="3.90.226.10">
    <property type="entry name" value="2-enoyl-CoA Hydratase, Chain A, domain 1"/>
    <property type="match status" value="1"/>
</dbReference>
<dbReference type="EMBL" id="JAPNUD010000061">
    <property type="protein sequence ID" value="MDA0643207.1"/>
    <property type="molecule type" value="Genomic_DNA"/>
</dbReference>
<organism evidence="3 4">
    <name type="scientific">Nonomuraea ferruginea</name>
    <dbReference type="NCBI Taxonomy" id="46174"/>
    <lineage>
        <taxon>Bacteria</taxon>
        <taxon>Bacillati</taxon>
        <taxon>Actinomycetota</taxon>
        <taxon>Actinomycetes</taxon>
        <taxon>Streptosporangiales</taxon>
        <taxon>Streptosporangiaceae</taxon>
        <taxon>Nonomuraea</taxon>
    </lineage>
</organism>
<dbReference type="RefSeq" id="WP_271277550.1">
    <property type="nucleotide sequence ID" value="NZ_BAABFD010000020.1"/>
</dbReference>
<keyword evidence="4" id="KW-1185">Reference proteome</keyword>
<dbReference type="InterPro" id="IPR029045">
    <property type="entry name" value="ClpP/crotonase-like_dom_sf"/>
</dbReference>
<dbReference type="InterPro" id="IPR011034">
    <property type="entry name" value="Formyl_transferase-like_C_sf"/>
</dbReference>
<dbReference type="CDD" id="cd06558">
    <property type="entry name" value="crotonase-like"/>
    <property type="match status" value="1"/>
</dbReference>
<dbReference type="InterPro" id="IPR001753">
    <property type="entry name" value="Enoyl-CoA_hydra/iso"/>
</dbReference>
<dbReference type="PANTHER" id="PTHR43388:SF1">
    <property type="entry name" value="HYDROGENASE MATURATION FACTOR HOXX"/>
    <property type="match status" value="1"/>
</dbReference>
<dbReference type="Pfam" id="PF00378">
    <property type="entry name" value="ECH_1"/>
    <property type="match status" value="1"/>
</dbReference>
<dbReference type="PANTHER" id="PTHR43388">
    <property type="entry name" value="HYDROGENASE MATURATION FACTOR HOXX"/>
    <property type="match status" value="1"/>
</dbReference>
<dbReference type="Proteomes" id="UP001212498">
    <property type="component" value="Unassembled WGS sequence"/>
</dbReference>
<protein>
    <submittedName>
        <fullName evidence="3">Enoyl-CoA hydratase-related protein</fullName>
    </submittedName>
</protein>
<dbReference type="Gene3D" id="3.40.50.12230">
    <property type="match status" value="1"/>
</dbReference>
<comment type="caution">
    <text evidence="3">The sequence shown here is derived from an EMBL/GenBank/DDBJ whole genome shotgun (WGS) entry which is preliminary data.</text>
</comment>
<sequence>MRILLVCSSFDGLVQSVWLALRRAGHEVSVELALSERLVMEAVRLAKPDLVICPSAAGRAPAPLWEGARTVVIRPGPPGDRGPFPLERAIAGGVGEWGVTALQAGREMEGAPVWGHRMFAMPAEPPRRSALYRGPVAEAAAELVLEVADRAADPGFVPEPPVPGGPVVRVREPGGVLSWEAPTEEVVRRVRAADGEPGVVAELCGLAVRVFDVYRGPVLGGAPGVVAGRREGAVLVHTGDGTVWVGQLRAGERGAVTLPAASVLGGRLDGVRERAGFSEITYDRGDGVGVVGFDFYEGAMSAGQCRRLVAALRYAAEQDTRVLVVRGGEVFSRGVHLEVIEAARYPELEAWMNVTAFGLLCRELVACTGQLVVTSVGGDAWAGGVMLALGGDRVMVRSGVVLNPHFRTLGLSGGGLWAYVLPRRVGARQARRLAWRALPVGAQEAVELGLADRVVPGSRPEFEGAVLEYADRLASSPRYERLLAAKREAREADERRKPLEAYRAEELAELSRDVFGDRRGFGEARRALVHGRRPACTPARLALHRRGSGASPAPDAEASHM</sequence>
<evidence type="ECO:0000313" key="4">
    <source>
        <dbReference type="Proteomes" id="UP001212498"/>
    </source>
</evidence>
<accession>A0ABT4T137</accession>
<dbReference type="SUPFAM" id="SSF50486">
    <property type="entry name" value="FMT C-terminal domain-like"/>
    <property type="match status" value="1"/>
</dbReference>
<feature type="domain" description="Formyl transferase C-terminal" evidence="2">
    <location>
        <begin position="176"/>
        <end position="254"/>
    </location>
</feature>
<reference evidence="3 4" key="1">
    <citation type="submission" date="2022-11" db="EMBL/GenBank/DDBJ databases">
        <title>Nonomuraea corallina sp. nov., a new species of the genus Nonomuraea isolated from sea side sediment in Thai sea.</title>
        <authorList>
            <person name="Ngamcharungchit C."/>
            <person name="Matsumoto A."/>
            <person name="Suriyachadkun C."/>
            <person name="Panbangred W."/>
            <person name="Inahashi Y."/>
            <person name="Intra B."/>
        </authorList>
    </citation>
    <scope>NUCLEOTIDE SEQUENCE [LARGE SCALE GENOMIC DNA]</scope>
    <source>
        <strain evidence="3 4">DSM 43553</strain>
    </source>
</reference>